<evidence type="ECO:0000313" key="6">
    <source>
        <dbReference type="Proteomes" id="UP000233398"/>
    </source>
</evidence>
<sequence length="406" mass="45958">MSYLKTIFLLLLLFTSCSSDSSIGPRVNQDDDLPDDSDPVYYSADEFVMGADLSYVNQILDHGGIYSVDGEIQNPYKIFADHGTNTVRLRLWHNPEWIQTEVYEDPAKPLYSGFEDVKRSMEEAKAQGMAVNLDFHYSDIWADPSHQDIPAAWLEITELEVLKDSVYNYTYETLSKLDADGIMPEFVQVGNETNCGMMYTNAPVDFPPLNGCDGHWENLGEVINSGIEAVRDAGVNSDIQPKIILHIAQPENTEWWFENIMSEGGVSDFDIIGISYYSHFSDTPLSELDEYISTFREKFDREVMVVETAYSWTTENADQYNNIFGESAIESNYPATKEGQLQYLIDLTQAVMDGGGSGVMVWEPAWITSDMKDLWGTGSSWENNAFFDYDGDLHQGINFMTTDYEL</sequence>
<reference evidence="5 6" key="1">
    <citation type="submission" date="2017-11" db="EMBL/GenBank/DDBJ databases">
        <title>Rhodohalobacter 15182 sp. nov., isolated from a salt lake.</title>
        <authorList>
            <person name="Han S."/>
        </authorList>
    </citation>
    <scope>NUCLEOTIDE SEQUENCE [LARGE SCALE GENOMIC DNA]</scope>
    <source>
        <strain evidence="5 6">15182</strain>
    </source>
</reference>
<dbReference type="EC" id="3.2.1.89" evidence="4"/>
<organism evidence="5 6">
    <name type="scientific">Rhodohalobacter barkolensis</name>
    <dbReference type="NCBI Taxonomy" id="2053187"/>
    <lineage>
        <taxon>Bacteria</taxon>
        <taxon>Pseudomonadati</taxon>
        <taxon>Balneolota</taxon>
        <taxon>Balneolia</taxon>
        <taxon>Balneolales</taxon>
        <taxon>Balneolaceae</taxon>
        <taxon>Rhodohalobacter</taxon>
    </lineage>
</organism>
<evidence type="ECO:0000313" key="5">
    <source>
        <dbReference type="EMBL" id="PKD44031.1"/>
    </source>
</evidence>
<dbReference type="GO" id="GO:0015926">
    <property type="term" value="F:glucosidase activity"/>
    <property type="evidence" value="ECO:0007669"/>
    <property type="project" value="InterPro"/>
</dbReference>
<dbReference type="GO" id="GO:0031218">
    <property type="term" value="F:arabinogalactan endo-1,4-beta-galactosidase activity"/>
    <property type="evidence" value="ECO:0007669"/>
    <property type="project" value="UniProtKB-EC"/>
</dbReference>
<keyword evidence="6" id="KW-1185">Reference proteome</keyword>
<dbReference type="InterPro" id="IPR017853">
    <property type="entry name" value="GH"/>
</dbReference>
<dbReference type="InterPro" id="IPR011683">
    <property type="entry name" value="Glyco_hydro_53"/>
</dbReference>
<comment type="catalytic activity">
    <reaction evidence="4">
        <text>The enzyme specifically hydrolyzes (1-&gt;4)-beta-D-galactosidic linkages in type I arabinogalactans.</text>
        <dbReference type="EC" id="3.2.1.89"/>
    </reaction>
</comment>
<keyword evidence="2 4" id="KW-0378">Hydrolase</keyword>
<feature type="signal peptide" evidence="4">
    <location>
        <begin position="1"/>
        <end position="21"/>
    </location>
</feature>
<dbReference type="RefSeq" id="WP_101071275.1">
    <property type="nucleotide sequence ID" value="NZ_PISP01000001.1"/>
</dbReference>
<dbReference type="Pfam" id="PF07745">
    <property type="entry name" value="Glyco_hydro_53"/>
    <property type="match status" value="1"/>
</dbReference>
<dbReference type="PANTHER" id="PTHR34983:SF2">
    <property type="entry name" value="ENDO-BETA-1,4-GALACTANASE"/>
    <property type="match status" value="1"/>
</dbReference>
<feature type="chain" id="PRO_5014489378" description="Arabinogalactan endo-beta-1,4-galactanase" evidence="4">
    <location>
        <begin position="22"/>
        <end position="406"/>
    </location>
</feature>
<name>A0A2N0VIL1_9BACT</name>
<comment type="caution">
    <text evidence="5">The sequence shown here is derived from an EMBL/GenBank/DDBJ whole genome shotgun (WGS) entry which is preliminary data.</text>
</comment>
<dbReference type="OrthoDB" id="9768786at2"/>
<accession>A0A2N0VIL1</accession>
<comment type="similarity">
    <text evidence="1 4">Belongs to the glycosyl hydrolase 53 family.</text>
</comment>
<proteinExistence type="inferred from homology"/>
<protein>
    <recommendedName>
        <fullName evidence="4">Arabinogalactan endo-beta-1,4-galactanase</fullName>
        <ecNumber evidence="4">3.2.1.89</ecNumber>
    </recommendedName>
</protein>
<keyword evidence="3 4" id="KW-0326">Glycosidase</keyword>
<dbReference type="PANTHER" id="PTHR34983">
    <property type="entry name" value="ARABINOGALACTAN ENDO-BETA-1,4-GALACTANASE A"/>
    <property type="match status" value="1"/>
</dbReference>
<dbReference type="Gene3D" id="3.20.20.80">
    <property type="entry name" value="Glycosidases"/>
    <property type="match status" value="1"/>
</dbReference>
<dbReference type="AlphaFoldDB" id="A0A2N0VIL1"/>
<dbReference type="PROSITE" id="PS51257">
    <property type="entry name" value="PROKAR_LIPOPROTEIN"/>
    <property type="match status" value="1"/>
</dbReference>
<evidence type="ECO:0000256" key="3">
    <source>
        <dbReference type="ARBA" id="ARBA00023295"/>
    </source>
</evidence>
<evidence type="ECO:0000256" key="2">
    <source>
        <dbReference type="ARBA" id="ARBA00022801"/>
    </source>
</evidence>
<gene>
    <name evidence="5" type="ORF">CWD77_00705</name>
</gene>
<evidence type="ECO:0000256" key="1">
    <source>
        <dbReference type="ARBA" id="ARBA00010687"/>
    </source>
</evidence>
<evidence type="ECO:0000256" key="4">
    <source>
        <dbReference type="RuleBase" id="RU361192"/>
    </source>
</evidence>
<dbReference type="SUPFAM" id="SSF51445">
    <property type="entry name" value="(Trans)glycosidases"/>
    <property type="match status" value="1"/>
</dbReference>
<dbReference type="GO" id="GO:0045490">
    <property type="term" value="P:pectin catabolic process"/>
    <property type="evidence" value="ECO:0007669"/>
    <property type="project" value="TreeGrafter"/>
</dbReference>
<dbReference type="EMBL" id="PISP01000001">
    <property type="protein sequence ID" value="PKD44031.1"/>
    <property type="molecule type" value="Genomic_DNA"/>
</dbReference>
<keyword evidence="4" id="KW-0732">Signal</keyword>
<dbReference type="Proteomes" id="UP000233398">
    <property type="component" value="Unassembled WGS sequence"/>
</dbReference>